<dbReference type="PROSITE" id="PS51257">
    <property type="entry name" value="PROKAR_LIPOPROTEIN"/>
    <property type="match status" value="1"/>
</dbReference>
<dbReference type="Gene3D" id="2.60.40.2340">
    <property type="match status" value="1"/>
</dbReference>
<evidence type="ECO:0000313" key="1">
    <source>
        <dbReference type="EMBL" id="SEM16262.1"/>
    </source>
</evidence>
<dbReference type="STRING" id="407022.SAMN05661044_04409"/>
<dbReference type="Proteomes" id="UP000199421">
    <property type="component" value="Unassembled WGS sequence"/>
</dbReference>
<organism evidence="1 2">
    <name type="scientific">Olivibacter domesticus</name>
    <name type="common">Pseudosphingobacterium domesticum</name>
    <dbReference type="NCBI Taxonomy" id="407022"/>
    <lineage>
        <taxon>Bacteria</taxon>
        <taxon>Pseudomonadati</taxon>
        <taxon>Bacteroidota</taxon>
        <taxon>Sphingobacteriia</taxon>
        <taxon>Sphingobacteriales</taxon>
        <taxon>Sphingobacteriaceae</taxon>
        <taxon>Olivibacter</taxon>
    </lineage>
</organism>
<protein>
    <recommendedName>
        <fullName evidence="3">IPT/TIG domain-containing protein</fullName>
    </recommendedName>
</protein>
<keyword evidence="2" id="KW-1185">Reference proteome</keyword>
<reference evidence="2" key="1">
    <citation type="submission" date="2016-10" db="EMBL/GenBank/DDBJ databases">
        <authorList>
            <person name="Varghese N."/>
            <person name="Submissions S."/>
        </authorList>
    </citation>
    <scope>NUCLEOTIDE SEQUENCE [LARGE SCALE GENOMIC DNA]</scope>
    <source>
        <strain evidence="2">DSM 18733</strain>
    </source>
</reference>
<name>A0A1H7W3U7_OLID1</name>
<sequence length="332" mass="36655">MRFSTFIGCCLVALVMTTFSSCKKEYADYPYNDIEEFTILDQEGNTLKAALVNDSIWLYWPPLQVIPDSISPNIIISKNATISPASGEKTPFTSGLAYTVVSENGHTKAYYLKVASNQPSATVTTPPSFITLGSTIRIRGQYFSTDTNRIKVNLIDKEQRLIPTKLESKEALSSVYISALVPIDGSVLLDEEYEVQLISGSQRFNYGPFKASLSSTGLSNIGYSLDQENTTIQKGSIISFTYDASPIDKQYFSYEDYYVQLTILPAEASTTVTYQAPLARATDTKLTYQLGNDVPAGSITRLVIYGKRLSTGARASKFSQNYTAPYTTRIVD</sequence>
<proteinExistence type="predicted"/>
<dbReference type="AlphaFoldDB" id="A0A1H7W3U7"/>
<dbReference type="OrthoDB" id="677497at2"/>
<accession>A0A1H7W3U7</accession>
<dbReference type="EMBL" id="FOAF01000008">
    <property type="protein sequence ID" value="SEM16262.1"/>
    <property type="molecule type" value="Genomic_DNA"/>
</dbReference>
<evidence type="ECO:0008006" key="3">
    <source>
        <dbReference type="Google" id="ProtNLM"/>
    </source>
</evidence>
<dbReference type="RefSeq" id="WP_139202309.1">
    <property type="nucleotide sequence ID" value="NZ_FOAF01000008.1"/>
</dbReference>
<gene>
    <name evidence="1" type="ORF">SAMN05661044_04409</name>
</gene>
<evidence type="ECO:0000313" key="2">
    <source>
        <dbReference type="Proteomes" id="UP000199421"/>
    </source>
</evidence>